<dbReference type="GO" id="GO:0000139">
    <property type="term" value="C:Golgi membrane"/>
    <property type="evidence" value="ECO:0007669"/>
    <property type="project" value="TreeGrafter"/>
</dbReference>
<dbReference type="InterPro" id="IPR052463">
    <property type="entry name" value="O-linked_mannose_GnT"/>
</dbReference>
<dbReference type="PANTHER" id="PTHR46396">
    <property type="entry name" value="PROTEIN O-LINKED-MANNOSE BETA-1,2-N-ACETYLGLUCOSAMINYLTRANSFERASE 1"/>
    <property type="match status" value="1"/>
</dbReference>
<evidence type="ECO:0000313" key="1">
    <source>
        <dbReference type="EMBL" id="PIK62837.1"/>
    </source>
</evidence>
<proteinExistence type="predicted"/>
<dbReference type="Gene3D" id="3.90.550.10">
    <property type="entry name" value="Spore Coat Polysaccharide Biosynthesis Protein SpsA, Chain A"/>
    <property type="match status" value="1"/>
</dbReference>
<dbReference type="PANTHER" id="PTHR46396:SF2">
    <property type="entry name" value="ILEI_PANDER DOMAIN-CONTAINING PROTEIN"/>
    <property type="match status" value="1"/>
</dbReference>
<accession>A0A2G8LRD8</accession>
<comment type="caution">
    <text evidence="1">The sequence shown here is derived from an EMBL/GenBank/DDBJ whole genome shotgun (WGS) entry which is preliminary data.</text>
</comment>
<evidence type="ECO:0000313" key="2">
    <source>
        <dbReference type="Proteomes" id="UP000230750"/>
    </source>
</evidence>
<reference evidence="1 2" key="1">
    <citation type="journal article" date="2017" name="PLoS Biol.">
        <title>The sea cucumber genome provides insights into morphological evolution and visceral regeneration.</title>
        <authorList>
            <person name="Zhang X."/>
            <person name="Sun L."/>
            <person name="Yuan J."/>
            <person name="Sun Y."/>
            <person name="Gao Y."/>
            <person name="Zhang L."/>
            <person name="Li S."/>
            <person name="Dai H."/>
            <person name="Hamel J.F."/>
            <person name="Liu C."/>
            <person name="Yu Y."/>
            <person name="Liu S."/>
            <person name="Lin W."/>
            <person name="Guo K."/>
            <person name="Jin S."/>
            <person name="Xu P."/>
            <person name="Storey K.B."/>
            <person name="Huan P."/>
            <person name="Zhang T."/>
            <person name="Zhou Y."/>
            <person name="Zhang J."/>
            <person name="Lin C."/>
            <person name="Li X."/>
            <person name="Xing L."/>
            <person name="Huo D."/>
            <person name="Sun M."/>
            <person name="Wang L."/>
            <person name="Mercier A."/>
            <person name="Li F."/>
            <person name="Yang H."/>
            <person name="Xiang J."/>
        </authorList>
    </citation>
    <scope>NUCLEOTIDE SEQUENCE [LARGE SCALE GENOMIC DNA]</scope>
    <source>
        <strain evidence="1">Shaxun</strain>
        <tissue evidence="1">Muscle</tissue>
    </source>
</reference>
<keyword evidence="2" id="KW-1185">Reference proteome</keyword>
<dbReference type="GO" id="GO:0016266">
    <property type="term" value="P:protein O-linked glycosylation via N-acetyl-galactosamine"/>
    <property type="evidence" value="ECO:0007669"/>
    <property type="project" value="TreeGrafter"/>
</dbReference>
<sequence>MPASRQNRGFQGLTSVRSEKTGFCKKYPSYEDLCSGERKKVLSALPLDDMSLHKNKAYSTPILVIGGADLKALQRCMDSLLEIPGLNRDNVYVVLEGHFEEPSDLVKLYGFRVKEQPSFPSYHGFIHSSGAAQIFYRTQNFPGFGWVLSRPLMDEIRDTKYECCQEPTWRGWFQGEFLKGREIIVPDLSRVRRSLPTGFTMETPFLRRYLKDRISSINSNLEPMETYKLTYHEYETEIKSLIASSRLLNTTVLHQCLQDGTRLSTSLSLGSSAIYSVYFHQTSANDDSVVRKLASCFGLSNEEEVPFRNWHESVVRFTRYKSQFILVGSYSKFFLNKPTNTVIVT</sequence>
<dbReference type="InterPro" id="IPR029044">
    <property type="entry name" value="Nucleotide-diphossugar_trans"/>
</dbReference>
<dbReference type="STRING" id="307972.A0A2G8LRD8"/>
<dbReference type="Proteomes" id="UP000230750">
    <property type="component" value="Unassembled WGS sequence"/>
</dbReference>
<gene>
    <name evidence="1" type="ORF">BSL78_00288</name>
</gene>
<dbReference type="EMBL" id="MRZV01000005">
    <property type="protein sequence ID" value="PIK62837.1"/>
    <property type="molecule type" value="Genomic_DNA"/>
</dbReference>
<dbReference type="GO" id="GO:0047223">
    <property type="term" value="F:beta-1,3-galactosyl-O-glycosyl-glycoprotein beta-1,3-N-acetylglucosaminyltransferase activity"/>
    <property type="evidence" value="ECO:0007669"/>
    <property type="project" value="TreeGrafter"/>
</dbReference>
<dbReference type="AlphaFoldDB" id="A0A2G8LRD8"/>
<name>A0A2G8LRD8_STIJA</name>
<protein>
    <submittedName>
        <fullName evidence="1">Uncharacterized protein</fullName>
    </submittedName>
</protein>
<organism evidence="1 2">
    <name type="scientific">Stichopus japonicus</name>
    <name type="common">Sea cucumber</name>
    <dbReference type="NCBI Taxonomy" id="307972"/>
    <lineage>
        <taxon>Eukaryota</taxon>
        <taxon>Metazoa</taxon>
        <taxon>Echinodermata</taxon>
        <taxon>Eleutherozoa</taxon>
        <taxon>Echinozoa</taxon>
        <taxon>Holothuroidea</taxon>
        <taxon>Aspidochirotacea</taxon>
        <taxon>Aspidochirotida</taxon>
        <taxon>Stichopodidae</taxon>
        <taxon>Apostichopus</taxon>
    </lineage>
</organism>
<dbReference type="OrthoDB" id="440755at2759"/>